<keyword evidence="1" id="KW-0732">Signal</keyword>
<accession>A0A0K8MD65</accession>
<comment type="caution">
    <text evidence="2">The sequence shown here is derived from an EMBL/GenBank/DDBJ whole genome shotgun (WGS) entry which is preliminary data.</text>
</comment>
<dbReference type="AlphaFoldDB" id="A0A0K8MD65"/>
<dbReference type="EMBL" id="BBVC01000061">
    <property type="protein sequence ID" value="GAO98465.1"/>
    <property type="molecule type" value="Genomic_DNA"/>
</dbReference>
<evidence type="ECO:0000313" key="2">
    <source>
        <dbReference type="EMBL" id="GAO98465.1"/>
    </source>
</evidence>
<feature type="chain" id="PRO_5005512674" description="OTU-like cysteine protease" evidence="1">
    <location>
        <begin position="23"/>
        <end position="489"/>
    </location>
</feature>
<sequence length="489" mass="56339" precursor="true">MLNSRFLFALLTFCFMQPPAFASNSKDEEEIVARFKCSDKGDLIGDDYFIRREFYMTGDGNCSLYSMGTTYAEAHHLFLENSNNPIIRDLAHQEIVDEFDNLHPQMKSKENYIDLKDALANIHEILSYILIDAVEYRQEVLAEEEQARQNIIAYAKLEETYRDYVNYVLIDGRNMLFRQDVGNHQGTYFIDALAYILNKNLIIWSQVDVMTQQILATRPLEMEYDTLLVRSHEYRKEGANETLEIIHRGNHFNRLVRTDNQSELEKAVEDERTSIGWQLQKFTEEKSQLQAFLIASANEEDIAQCYDAFILPFIKELALKGIVDGYYAKAPNWSSYAALKKALKSEAGVNFQDPVSLLRRYLPAAANPLFVQLEPKAGKEEAECQRIAVQQQRETEEQRQARAQQARQMLAESDLAQFYNGFAIPIMRDLVQQGRLHAYYITAPGWLSYEALRVTFPGADFSDPVVFFRNTANRHIVAVALEEALYNAN</sequence>
<organism evidence="2 3">
    <name type="scientific">Caedimonas varicaedens</name>
    <dbReference type="NCBI Taxonomy" id="1629334"/>
    <lineage>
        <taxon>Bacteria</taxon>
        <taxon>Pseudomonadati</taxon>
        <taxon>Pseudomonadota</taxon>
        <taxon>Alphaproteobacteria</taxon>
        <taxon>Holosporales</taxon>
        <taxon>Caedimonadaceae</taxon>
        <taxon>Caedimonas</taxon>
    </lineage>
</organism>
<evidence type="ECO:0000313" key="3">
    <source>
        <dbReference type="Proteomes" id="UP000036771"/>
    </source>
</evidence>
<gene>
    <name evidence="2" type="ORF">Cva_01126</name>
</gene>
<protein>
    <recommendedName>
        <fullName evidence="4">OTU-like cysteine protease</fullName>
    </recommendedName>
</protein>
<name>A0A0K8MD65_9PROT</name>
<dbReference type="Proteomes" id="UP000036771">
    <property type="component" value="Unassembled WGS sequence"/>
</dbReference>
<keyword evidence="3" id="KW-1185">Reference proteome</keyword>
<evidence type="ECO:0000256" key="1">
    <source>
        <dbReference type="SAM" id="SignalP"/>
    </source>
</evidence>
<evidence type="ECO:0008006" key="4">
    <source>
        <dbReference type="Google" id="ProtNLM"/>
    </source>
</evidence>
<proteinExistence type="predicted"/>
<feature type="signal peptide" evidence="1">
    <location>
        <begin position="1"/>
        <end position="22"/>
    </location>
</feature>
<reference evidence="2 3" key="1">
    <citation type="submission" date="2015-03" db="EMBL/GenBank/DDBJ databases">
        <title>Caedibacter varicaedens, whole genome shotgun sequence.</title>
        <authorList>
            <person name="Suzuki H."/>
            <person name="Dapper A.L."/>
            <person name="Gibson A.K."/>
            <person name="Jackson C."/>
            <person name="Lee H."/>
            <person name="Pejaver V.R."/>
            <person name="Doak T."/>
            <person name="Lynch M."/>
        </authorList>
    </citation>
    <scope>NUCLEOTIDE SEQUENCE [LARGE SCALE GENOMIC DNA]</scope>
</reference>